<name>A0A0F9LF74_9ZZZZ</name>
<keyword evidence="3" id="KW-0067">ATP-binding</keyword>
<organism evidence="5">
    <name type="scientific">marine sediment metagenome</name>
    <dbReference type="NCBI Taxonomy" id="412755"/>
    <lineage>
        <taxon>unclassified sequences</taxon>
        <taxon>metagenomes</taxon>
        <taxon>ecological metagenomes</taxon>
    </lineage>
</organism>
<dbReference type="AlphaFoldDB" id="A0A0F9LF74"/>
<comment type="caution">
    <text evidence="5">The sequence shown here is derived from an EMBL/GenBank/DDBJ whole genome shotgun (WGS) entry which is preliminary data.</text>
</comment>
<evidence type="ECO:0000256" key="2">
    <source>
        <dbReference type="ARBA" id="ARBA00022741"/>
    </source>
</evidence>
<dbReference type="PANTHER" id="PTHR43334:SF1">
    <property type="entry name" value="3-HYDROXYPROPIONATE--COA LIGASE [ADP-FORMING]"/>
    <property type="match status" value="1"/>
</dbReference>
<accession>A0A0F9LF74</accession>
<dbReference type="InterPro" id="IPR036291">
    <property type="entry name" value="NAD(P)-bd_dom_sf"/>
</dbReference>
<dbReference type="Gene3D" id="3.40.50.720">
    <property type="entry name" value="NAD(P)-binding Rossmann-like Domain"/>
    <property type="match status" value="1"/>
</dbReference>
<dbReference type="InterPro" id="IPR051538">
    <property type="entry name" value="Acyl-CoA_Synth/Transferase"/>
</dbReference>
<sequence>MVKYQERFEEFNSLFYPKHIAFIGASPSSTLGSMMYLNAFKKSKWSETFYPINPNHEKILNWKCYSSVLDVPYPIDTAYISLKTKFIPSVLQERVEKEIKWVIIFASGFSETGDPKGIDLESEIVEIIKNSKTRSKFEGFFDIKQFLVTLYFIILLISCK</sequence>
<feature type="domain" description="CoA-binding" evidence="4">
    <location>
        <begin position="14"/>
        <end position="109"/>
    </location>
</feature>
<dbReference type="SUPFAM" id="SSF51735">
    <property type="entry name" value="NAD(P)-binding Rossmann-fold domains"/>
    <property type="match status" value="1"/>
</dbReference>
<evidence type="ECO:0000256" key="1">
    <source>
        <dbReference type="ARBA" id="ARBA00022598"/>
    </source>
</evidence>
<evidence type="ECO:0000256" key="3">
    <source>
        <dbReference type="ARBA" id="ARBA00022840"/>
    </source>
</evidence>
<evidence type="ECO:0000313" key="5">
    <source>
        <dbReference type="EMBL" id="KKM85856.1"/>
    </source>
</evidence>
<dbReference type="GO" id="GO:0016874">
    <property type="term" value="F:ligase activity"/>
    <property type="evidence" value="ECO:0007669"/>
    <property type="project" value="UniProtKB-KW"/>
</dbReference>
<dbReference type="GO" id="GO:0005524">
    <property type="term" value="F:ATP binding"/>
    <property type="evidence" value="ECO:0007669"/>
    <property type="project" value="UniProtKB-KW"/>
</dbReference>
<reference evidence="5" key="1">
    <citation type="journal article" date="2015" name="Nature">
        <title>Complex archaea that bridge the gap between prokaryotes and eukaryotes.</title>
        <authorList>
            <person name="Spang A."/>
            <person name="Saw J.H."/>
            <person name="Jorgensen S.L."/>
            <person name="Zaremba-Niedzwiedzka K."/>
            <person name="Martijn J."/>
            <person name="Lind A.E."/>
            <person name="van Eijk R."/>
            <person name="Schleper C."/>
            <person name="Guy L."/>
            <person name="Ettema T.J."/>
        </authorList>
    </citation>
    <scope>NUCLEOTIDE SEQUENCE</scope>
</reference>
<dbReference type="SMART" id="SM00881">
    <property type="entry name" value="CoA_binding"/>
    <property type="match status" value="1"/>
</dbReference>
<dbReference type="InterPro" id="IPR003781">
    <property type="entry name" value="CoA-bd"/>
</dbReference>
<dbReference type="Pfam" id="PF13380">
    <property type="entry name" value="CoA_binding_2"/>
    <property type="match status" value="1"/>
</dbReference>
<dbReference type="PANTHER" id="PTHR43334">
    <property type="entry name" value="ACETATE--COA LIGASE [ADP-FORMING]"/>
    <property type="match status" value="1"/>
</dbReference>
<protein>
    <recommendedName>
        <fullName evidence="4">CoA-binding domain-containing protein</fullName>
    </recommendedName>
</protein>
<keyword evidence="1" id="KW-0436">Ligase</keyword>
<keyword evidence="2" id="KW-0547">Nucleotide-binding</keyword>
<evidence type="ECO:0000259" key="4">
    <source>
        <dbReference type="SMART" id="SM00881"/>
    </source>
</evidence>
<proteinExistence type="predicted"/>
<gene>
    <name evidence="5" type="ORF">LCGC14_1284890</name>
</gene>
<dbReference type="EMBL" id="LAZR01007344">
    <property type="protein sequence ID" value="KKM85856.1"/>
    <property type="molecule type" value="Genomic_DNA"/>
</dbReference>